<proteinExistence type="predicted"/>
<feature type="non-terminal residue" evidence="1">
    <location>
        <position position="148"/>
    </location>
</feature>
<reference evidence="1" key="1">
    <citation type="submission" date="2023-10" db="EMBL/GenBank/DDBJ databases">
        <authorList>
            <person name="Chen Y."/>
            <person name="Shah S."/>
            <person name="Dougan E. K."/>
            <person name="Thang M."/>
            <person name="Chan C."/>
        </authorList>
    </citation>
    <scope>NUCLEOTIDE SEQUENCE [LARGE SCALE GENOMIC DNA]</scope>
</reference>
<evidence type="ECO:0000313" key="2">
    <source>
        <dbReference type="Proteomes" id="UP001189429"/>
    </source>
</evidence>
<dbReference type="Proteomes" id="UP001189429">
    <property type="component" value="Unassembled WGS sequence"/>
</dbReference>
<protein>
    <submittedName>
        <fullName evidence="1">Uncharacterized protein</fullName>
    </submittedName>
</protein>
<keyword evidence="2" id="KW-1185">Reference proteome</keyword>
<comment type="caution">
    <text evidence="1">The sequence shown here is derived from an EMBL/GenBank/DDBJ whole genome shotgun (WGS) entry which is preliminary data.</text>
</comment>
<name>A0ABN9RN65_9DINO</name>
<evidence type="ECO:0000313" key="1">
    <source>
        <dbReference type="EMBL" id="CAK0819606.1"/>
    </source>
</evidence>
<accession>A0ABN9RN65</accession>
<feature type="non-terminal residue" evidence="1">
    <location>
        <position position="1"/>
    </location>
</feature>
<organism evidence="1 2">
    <name type="scientific">Prorocentrum cordatum</name>
    <dbReference type="NCBI Taxonomy" id="2364126"/>
    <lineage>
        <taxon>Eukaryota</taxon>
        <taxon>Sar</taxon>
        <taxon>Alveolata</taxon>
        <taxon>Dinophyceae</taxon>
        <taxon>Prorocentrales</taxon>
        <taxon>Prorocentraceae</taxon>
        <taxon>Prorocentrum</taxon>
    </lineage>
</organism>
<dbReference type="EMBL" id="CAUYUJ010007113">
    <property type="protein sequence ID" value="CAK0819606.1"/>
    <property type="molecule type" value="Genomic_DNA"/>
</dbReference>
<gene>
    <name evidence="1" type="ORF">PCOR1329_LOCUS21557</name>
</gene>
<sequence length="148" mass="16011">ELLAGKVTVVEMICASACVTSMVRFTSEKRCRYERTFDMETGSNARRMAARDTATSFPVPWADMLAQLSAVDEAASEETSPDLPCAGAELAGIVSVILKSGGDYDAAVRTANFVQQTLVRRGVVARLAVEAQLHGHRAYKQCSFQSMT</sequence>